<reference evidence="1" key="1">
    <citation type="journal article" date="2021" name="Proc. Natl. Acad. Sci. U.S.A.">
        <title>A Catalog of Tens of Thousands of Viruses from Human Metagenomes Reveals Hidden Associations with Chronic Diseases.</title>
        <authorList>
            <person name="Tisza M.J."/>
            <person name="Buck C.B."/>
        </authorList>
    </citation>
    <scope>NUCLEOTIDE SEQUENCE</scope>
    <source>
        <strain evidence="1">CtLnO19</strain>
    </source>
</reference>
<protein>
    <submittedName>
        <fullName evidence="1">Uncharacterized protein</fullName>
    </submittedName>
</protein>
<name>A0A8S5P1Q5_9CAUD</name>
<organism evidence="1">
    <name type="scientific">Myoviridae sp. ctLnO19</name>
    <dbReference type="NCBI Taxonomy" id="2825085"/>
    <lineage>
        <taxon>Viruses</taxon>
        <taxon>Duplodnaviria</taxon>
        <taxon>Heunggongvirae</taxon>
        <taxon>Uroviricota</taxon>
        <taxon>Caudoviricetes</taxon>
    </lineage>
</organism>
<evidence type="ECO:0000313" key="1">
    <source>
        <dbReference type="EMBL" id="DAE00361.1"/>
    </source>
</evidence>
<sequence>MKVKLDLSAKENFGRLLVAAGLLSNQTDEYTLTDVETSEEDGTNTVGNVEINGRKTKVRWNRLGNDVISINKLEVFGTKDGVDDSYIFSDADIKEALKSKGLLDTEYFLNQQSGNNIIVATHSDGAIYRDINLYLHVTPLSTDSLEDLDLNPNETPADYLEAYSSGLGEPLSNGNDDSNPNSEIDFLAIYNNALQ</sequence>
<proteinExistence type="predicted"/>
<dbReference type="EMBL" id="BK015301">
    <property type="protein sequence ID" value="DAE00361.1"/>
    <property type="molecule type" value="Genomic_DNA"/>
</dbReference>
<accession>A0A8S5P1Q5</accession>